<organism evidence="1 2">
    <name type="scientific">Pyxicephalus adspersus</name>
    <name type="common">African bullfrog</name>
    <dbReference type="NCBI Taxonomy" id="30357"/>
    <lineage>
        <taxon>Eukaryota</taxon>
        <taxon>Metazoa</taxon>
        <taxon>Chordata</taxon>
        <taxon>Craniata</taxon>
        <taxon>Vertebrata</taxon>
        <taxon>Euteleostomi</taxon>
        <taxon>Amphibia</taxon>
        <taxon>Batrachia</taxon>
        <taxon>Anura</taxon>
        <taxon>Neobatrachia</taxon>
        <taxon>Ranoidea</taxon>
        <taxon>Pyxicephalidae</taxon>
        <taxon>Pyxicephalinae</taxon>
        <taxon>Pyxicephalus</taxon>
    </lineage>
</organism>
<reference evidence="1" key="1">
    <citation type="thesis" date="2020" institute="ProQuest LLC" country="789 East Eisenhower Parkway, Ann Arbor, MI, USA">
        <title>Comparative Genomics and Chromosome Evolution.</title>
        <authorList>
            <person name="Mudd A.B."/>
        </authorList>
    </citation>
    <scope>NUCLEOTIDE SEQUENCE</scope>
    <source>
        <strain evidence="1">1538</strain>
        <tissue evidence="1">Blood</tissue>
    </source>
</reference>
<dbReference type="AlphaFoldDB" id="A0AAV3ACK2"/>
<evidence type="ECO:0000313" key="1">
    <source>
        <dbReference type="EMBL" id="DBA22071.1"/>
    </source>
</evidence>
<proteinExistence type="predicted"/>
<comment type="caution">
    <text evidence="1">The sequence shown here is derived from an EMBL/GenBank/DDBJ whole genome shotgun (WGS) entry which is preliminary data.</text>
</comment>
<dbReference type="Proteomes" id="UP001181693">
    <property type="component" value="Unassembled WGS sequence"/>
</dbReference>
<name>A0AAV3ACK2_PYXAD</name>
<dbReference type="EMBL" id="DYDO01000006">
    <property type="protein sequence ID" value="DBA22071.1"/>
    <property type="molecule type" value="Genomic_DNA"/>
</dbReference>
<sequence length="114" mass="12945">MTTSIISFPHQPDCLWPDCFPMFSPAPFSWVHHQALFSDPYGFGWLLKSFVTTQRPPTAYIFFPSSLQHVIFLHLEVIGPELVKLSKAGEDTLSSVYLGNPANLEWIFKSNLLC</sequence>
<gene>
    <name evidence="1" type="ORF">GDO54_013144</name>
</gene>
<accession>A0AAV3ACK2</accession>
<keyword evidence="2" id="KW-1185">Reference proteome</keyword>
<evidence type="ECO:0000313" key="2">
    <source>
        <dbReference type="Proteomes" id="UP001181693"/>
    </source>
</evidence>
<protein>
    <submittedName>
        <fullName evidence="1">Uncharacterized protein</fullName>
    </submittedName>
</protein>